<dbReference type="EMBL" id="QWIJ01000410">
    <property type="protein sequence ID" value="RMX82636.1"/>
    <property type="molecule type" value="Genomic_DNA"/>
</dbReference>
<proteinExistence type="predicted"/>
<dbReference type="Pfam" id="PF06985">
    <property type="entry name" value="HET"/>
    <property type="match status" value="1"/>
</dbReference>
<feature type="domain" description="Heterokaryon incompatibility" evidence="1">
    <location>
        <begin position="22"/>
        <end position="110"/>
    </location>
</feature>
<name>A0A3M6ZQC0_HORWE</name>
<dbReference type="PANTHER" id="PTHR10622:SF12">
    <property type="entry name" value="HET DOMAIN-CONTAINING PROTEIN"/>
    <property type="match status" value="1"/>
</dbReference>
<reference evidence="4 5" key="1">
    <citation type="journal article" date="2018" name="BMC Genomics">
        <title>Genomic evidence for intraspecific hybridization in a clonal and extremely halotolerant yeast.</title>
        <authorList>
            <person name="Gostincar C."/>
            <person name="Stajich J.E."/>
            <person name="Zupancic J."/>
            <person name="Zalar P."/>
            <person name="Gunde-Cimerman N."/>
        </authorList>
    </citation>
    <scope>NUCLEOTIDE SEQUENCE [LARGE SCALE GENOMIC DNA]</scope>
    <source>
        <strain evidence="2 5">EXF-6656</strain>
        <strain evidence="3 4">EXF-6669</strain>
    </source>
</reference>
<evidence type="ECO:0000313" key="4">
    <source>
        <dbReference type="Proteomes" id="UP000271337"/>
    </source>
</evidence>
<dbReference type="Proteomes" id="UP000271337">
    <property type="component" value="Unassembled WGS sequence"/>
</dbReference>
<organism evidence="3 4">
    <name type="scientific">Hortaea werneckii</name>
    <name type="common">Black yeast</name>
    <name type="synonym">Cladosporium werneckii</name>
    <dbReference type="NCBI Taxonomy" id="91943"/>
    <lineage>
        <taxon>Eukaryota</taxon>
        <taxon>Fungi</taxon>
        <taxon>Dikarya</taxon>
        <taxon>Ascomycota</taxon>
        <taxon>Pezizomycotina</taxon>
        <taxon>Dothideomycetes</taxon>
        <taxon>Dothideomycetidae</taxon>
        <taxon>Mycosphaerellales</taxon>
        <taxon>Teratosphaeriaceae</taxon>
        <taxon>Hortaea</taxon>
    </lineage>
</organism>
<evidence type="ECO:0000313" key="3">
    <source>
        <dbReference type="EMBL" id="RMY17289.1"/>
    </source>
</evidence>
<dbReference type="VEuPathDB" id="FungiDB:BTJ68_12409"/>
<dbReference type="AlphaFoldDB" id="A0A3M6ZQC0"/>
<dbReference type="PANTHER" id="PTHR10622">
    <property type="entry name" value="HET DOMAIN-CONTAINING PROTEIN"/>
    <property type="match status" value="1"/>
</dbReference>
<comment type="caution">
    <text evidence="3">The sequence shown here is derived from an EMBL/GenBank/DDBJ whole genome shotgun (WGS) entry which is preliminary data.</text>
</comment>
<dbReference type="Proteomes" id="UP000281245">
    <property type="component" value="Unassembled WGS sequence"/>
</dbReference>
<gene>
    <name evidence="3" type="ORF">D0867_06138</name>
    <name evidence="2" type="ORF">D0869_05904</name>
</gene>
<dbReference type="OrthoDB" id="20872at2759"/>
<dbReference type="EMBL" id="QWIL01000583">
    <property type="protein sequence ID" value="RMY17289.1"/>
    <property type="molecule type" value="Genomic_DNA"/>
</dbReference>
<protein>
    <recommendedName>
        <fullName evidence="1">Heterokaryon incompatibility domain-containing protein</fullName>
    </recommendedName>
</protein>
<evidence type="ECO:0000259" key="1">
    <source>
        <dbReference type="Pfam" id="PF06985"/>
    </source>
</evidence>
<evidence type="ECO:0000313" key="5">
    <source>
        <dbReference type="Proteomes" id="UP000281245"/>
    </source>
</evidence>
<sequence>MRLINTETLEMHEFLPARIPRYAILSHRWQKEEVSFKQYGKRHKYLETQQLKGFAKIEQFCRIARERQMKWAWIDTCCIDSRSSAELSEAINSMWQWYVDATECYIYLCDVHMQDNILDVLAQVGRSEWFTRGWTLQELIAPRYRVFFTSTWAQIGAIKSTQGLLAYEEFREDFSCVEGSSVSFPHFISRTSKVPLRCLLGCGIGLVSVGERISWSAGRRTSRLEDVAYSLMGLLGVNMPLLYGEGHEKAFVRLQIELIKKSRDTSLFAWEFPNSRGRIIDQPGRDLLASTPADFANFGHVPVLDESLIG</sequence>
<accession>A0A3M6ZQC0</accession>
<evidence type="ECO:0000313" key="2">
    <source>
        <dbReference type="EMBL" id="RMX82636.1"/>
    </source>
</evidence>
<dbReference type="InterPro" id="IPR010730">
    <property type="entry name" value="HET"/>
</dbReference>